<keyword evidence="2" id="KW-1185">Reference proteome</keyword>
<accession>A0A9N9JF18</accession>
<dbReference type="AlphaFoldDB" id="A0A9N9JF18"/>
<gene>
    <name evidence="1" type="ORF">CPELLU_LOCUS16099</name>
</gene>
<dbReference type="OrthoDB" id="2397339at2759"/>
<comment type="caution">
    <text evidence="1">The sequence shown here is derived from an EMBL/GenBank/DDBJ whole genome shotgun (WGS) entry which is preliminary data.</text>
</comment>
<protein>
    <submittedName>
        <fullName evidence="1">9944_t:CDS:1</fullName>
    </submittedName>
</protein>
<reference evidence="1" key="1">
    <citation type="submission" date="2021-06" db="EMBL/GenBank/DDBJ databases">
        <authorList>
            <person name="Kallberg Y."/>
            <person name="Tangrot J."/>
            <person name="Rosling A."/>
        </authorList>
    </citation>
    <scope>NUCLEOTIDE SEQUENCE</scope>
    <source>
        <strain evidence="1">FL966</strain>
    </source>
</reference>
<evidence type="ECO:0000313" key="1">
    <source>
        <dbReference type="EMBL" id="CAG8775566.1"/>
    </source>
</evidence>
<proteinExistence type="predicted"/>
<dbReference type="EMBL" id="CAJVQA010022800">
    <property type="protein sequence ID" value="CAG8775566.1"/>
    <property type="molecule type" value="Genomic_DNA"/>
</dbReference>
<sequence>MSLTNLQNFIFNILKETKYNIVQDIIFSRTSALAEILGNDFGLGSPIAVSPLLGQKDLLLYENRTQKKYIIESSDKSNKRQKLTTKKIEPFTVKKLIKKLKDDSVNKDLIFAFQLSKDSYTYLYKEIVKAKANNDIASQKAQSKVDKEVKEQLPKEINDTIC</sequence>
<organism evidence="1 2">
    <name type="scientific">Cetraspora pellucida</name>
    <dbReference type="NCBI Taxonomy" id="1433469"/>
    <lineage>
        <taxon>Eukaryota</taxon>
        <taxon>Fungi</taxon>
        <taxon>Fungi incertae sedis</taxon>
        <taxon>Mucoromycota</taxon>
        <taxon>Glomeromycotina</taxon>
        <taxon>Glomeromycetes</taxon>
        <taxon>Diversisporales</taxon>
        <taxon>Gigasporaceae</taxon>
        <taxon>Cetraspora</taxon>
    </lineage>
</organism>
<dbReference type="Proteomes" id="UP000789759">
    <property type="component" value="Unassembled WGS sequence"/>
</dbReference>
<evidence type="ECO:0000313" key="2">
    <source>
        <dbReference type="Proteomes" id="UP000789759"/>
    </source>
</evidence>
<name>A0A9N9JF18_9GLOM</name>